<feature type="domain" description="SHSP" evidence="3">
    <location>
        <begin position="36"/>
        <end position="147"/>
    </location>
</feature>
<comment type="caution">
    <text evidence="4">The sequence shown here is derived from an EMBL/GenBank/DDBJ whole genome shotgun (WGS) entry which is preliminary data.</text>
</comment>
<evidence type="ECO:0000259" key="3">
    <source>
        <dbReference type="PROSITE" id="PS01031"/>
    </source>
</evidence>
<comment type="similarity">
    <text evidence="1 2">Belongs to the small heat shock protein (HSP20) family.</text>
</comment>
<dbReference type="Gene3D" id="2.60.40.790">
    <property type="match status" value="1"/>
</dbReference>
<dbReference type="InterPro" id="IPR031107">
    <property type="entry name" value="Small_HSP"/>
</dbReference>
<evidence type="ECO:0000256" key="1">
    <source>
        <dbReference type="PROSITE-ProRule" id="PRU00285"/>
    </source>
</evidence>
<protein>
    <submittedName>
        <fullName evidence="4">Hsp20/alpha crystallin family protein</fullName>
    </submittedName>
</protein>
<dbReference type="EMBL" id="JAHESE010000021">
    <property type="protein sequence ID" value="MBT1710362.1"/>
    <property type="molecule type" value="Genomic_DNA"/>
</dbReference>
<evidence type="ECO:0000313" key="4">
    <source>
        <dbReference type="EMBL" id="MBT1710362.1"/>
    </source>
</evidence>
<gene>
    <name evidence="4" type="ORF">KK062_19095</name>
</gene>
<reference evidence="4 5" key="1">
    <citation type="submission" date="2021-05" db="EMBL/GenBank/DDBJ databases">
        <title>A Polyphasic approach of four new species of the genus Ohtaekwangia: Ohtaekwangia histidinii sp. nov., Ohtaekwangia cretensis sp. nov., Ohtaekwangia indiensis sp. nov., Ohtaekwangia reichenbachii sp. nov. from diverse environment.</title>
        <authorList>
            <person name="Octaviana S."/>
        </authorList>
    </citation>
    <scope>NUCLEOTIDE SEQUENCE [LARGE SCALE GENOMIC DNA]</scope>
    <source>
        <strain evidence="4 5">PWU5</strain>
    </source>
</reference>
<sequence>MSIVRYNSSLLNDYAPVTFSHLIDRFFNESVTRGGGSAYSFVPKVDIVENETGFEISVAAPGMNKEDFKLDVNEKVLTISGERKFTKEKKDNNFRSIETQYGTFGRSFTLPENVNTANISAKYENGILEVTLPKDEKKALKATIKVN</sequence>
<dbReference type="InterPro" id="IPR008978">
    <property type="entry name" value="HSP20-like_chaperone"/>
</dbReference>
<proteinExistence type="inferred from homology"/>
<dbReference type="CDD" id="cd06464">
    <property type="entry name" value="ACD_sHsps-like"/>
    <property type="match status" value="1"/>
</dbReference>
<dbReference type="Pfam" id="PF00011">
    <property type="entry name" value="HSP20"/>
    <property type="match status" value="1"/>
</dbReference>
<dbReference type="RefSeq" id="WP_254085938.1">
    <property type="nucleotide sequence ID" value="NZ_JAHESE010000021.1"/>
</dbReference>
<accession>A0AAP2E2G3</accession>
<dbReference type="PANTHER" id="PTHR11527">
    <property type="entry name" value="HEAT-SHOCK PROTEIN 20 FAMILY MEMBER"/>
    <property type="match status" value="1"/>
</dbReference>
<keyword evidence="5" id="KW-1185">Reference proteome</keyword>
<evidence type="ECO:0000313" key="5">
    <source>
        <dbReference type="Proteomes" id="UP001319080"/>
    </source>
</evidence>
<dbReference type="AlphaFoldDB" id="A0AAP2E2G3"/>
<name>A0AAP2E2G3_9BACT</name>
<dbReference type="Proteomes" id="UP001319080">
    <property type="component" value="Unassembled WGS sequence"/>
</dbReference>
<organism evidence="4 5">
    <name type="scientific">Dawidia cretensis</name>
    <dbReference type="NCBI Taxonomy" id="2782350"/>
    <lineage>
        <taxon>Bacteria</taxon>
        <taxon>Pseudomonadati</taxon>
        <taxon>Bacteroidota</taxon>
        <taxon>Cytophagia</taxon>
        <taxon>Cytophagales</taxon>
        <taxon>Chryseotaleaceae</taxon>
        <taxon>Dawidia</taxon>
    </lineage>
</organism>
<dbReference type="InterPro" id="IPR002068">
    <property type="entry name" value="A-crystallin/Hsp20_dom"/>
</dbReference>
<evidence type="ECO:0000256" key="2">
    <source>
        <dbReference type="RuleBase" id="RU003616"/>
    </source>
</evidence>
<dbReference type="PROSITE" id="PS01031">
    <property type="entry name" value="SHSP"/>
    <property type="match status" value="1"/>
</dbReference>
<dbReference type="SUPFAM" id="SSF49764">
    <property type="entry name" value="HSP20-like chaperones"/>
    <property type="match status" value="1"/>
</dbReference>